<dbReference type="SUPFAM" id="SSF54106">
    <property type="entry name" value="LysM domain"/>
    <property type="match status" value="1"/>
</dbReference>
<name>A0A1T4YUV9_9BACT</name>
<proteinExistence type="predicted"/>
<dbReference type="Pfam" id="PF01476">
    <property type="entry name" value="LysM"/>
    <property type="match status" value="1"/>
</dbReference>
<reference evidence="5" key="1">
    <citation type="submission" date="2017-02" db="EMBL/GenBank/DDBJ databases">
        <authorList>
            <person name="Varghese N."/>
            <person name="Submissions S."/>
        </authorList>
    </citation>
    <scope>NUCLEOTIDE SEQUENCE [LARGE SCALE GENOMIC DNA]</scope>
    <source>
        <strain evidence="5">ATCC 700200</strain>
    </source>
</reference>
<organism evidence="4 5">
    <name type="scientific">Prosthecobacter debontii</name>
    <dbReference type="NCBI Taxonomy" id="48467"/>
    <lineage>
        <taxon>Bacteria</taxon>
        <taxon>Pseudomonadati</taxon>
        <taxon>Verrucomicrobiota</taxon>
        <taxon>Verrucomicrobiia</taxon>
        <taxon>Verrucomicrobiales</taxon>
        <taxon>Verrucomicrobiaceae</taxon>
        <taxon>Prosthecobacter</taxon>
    </lineage>
</organism>
<dbReference type="OrthoDB" id="2152150at2"/>
<evidence type="ECO:0000259" key="3">
    <source>
        <dbReference type="PROSITE" id="PS51782"/>
    </source>
</evidence>
<dbReference type="EMBL" id="FUYE01000018">
    <property type="protein sequence ID" value="SKB05463.1"/>
    <property type="molecule type" value="Genomic_DNA"/>
</dbReference>
<dbReference type="SMART" id="SM00257">
    <property type="entry name" value="LysM"/>
    <property type="match status" value="1"/>
</dbReference>
<dbReference type="InterPro" id="IPR018392">
    <property type="entry name" value="LysM"/>
</dbReference>
<evidence type="ECO:0000313" key="5">
    <source>
        <dbReference type="Proteomes" id="UP000190774"/>
    </source>
</evidence>
<dbReference type="RefSeq" id="WP_078815426.1">
    <property type="nucleotide sequence ID" value="NZ_FUYE01000018.1"/>
</dbReference>
<evidence type="ECO:0000256" key="1">
    <source>
        <dbReference type="SAM" id="MobiDB-lite"/>
    </source>
</evidence>
<feature type="compositionally biased region" description="Low complexity" evidence="1">
    <location>
        <begin position="83"/>
        <end position="120"/>
    </location>
</feature>
<keyword evidence="5" id="KW-1185">Reference proteome</keyword>
<dbReference type="STRING" id="48467.SAMN02745166_04278"/>
<evidence type="ECO:0000256" key="2">
    <source>
        <dbReference type="SAM" id="SignalP"/>
    </source>
</evidence>
<dbReference type="PROSITE" id="PS51782">
    <property type="entry name" value="LYSM"/>
    <property type="match status" value="1"/>
</dbReference>
<dbReference type="PANTHER" id="PTHR33734:SF22">
    <property type="entry name" value="MEMBRANE-BOUND LYTIC MUREIN TRANSGLYCOSYLASE D"/>
    <property type="match status" value="1"/>
</dbReference>
<protein>
    <submittedName>
        <fullName evidence="4">LysM domain-containing protein</fullName>
    </submittedName>
</protein>
<dbReference type="AlphaFoldDB" id="A0A1T4YUV9"/>
<sequence>MMPTAARLLSLAAVCSLLASCQNGQSSLGGNDPYVSNYGNDGGYNPYPGQTGYAQSGVGGGYSAPSYTPPPAPVEADPYAFHAPSSAPKTTSSSSSAKKTTTSSSSKPKSTPKSTAKKSSGSYKVAKGDTLYGIARKRGTTVAKIKSANGLSSDLIRPGQTLKIP</sequence>
<dbReference type="PROSITE" id="PS51257">
    <property type="entry name" value="PROKAR_LIPOPROTEIN"/>
    <property type="match status" value="1"/>
</dbReference>
<feature type="chain" id="PRO_5012436803" evidence="2">
    <location>
        <begin position="20"/>
        <end position="165"/>
    </location>
</feature>
<keyword evidence="2" id="KW-0732">Signal</keyword>
<dbReference type="Proteomes" id="UP000190774">
    <property type="component" value="Unassembled WGS sequence"/>
</dbReference>
<evidence type="ECO:0000313" key="4">
    <source>
        <dbReference type="EMBL" id="SKB05463.1"/>
    </source>
</evidence>
<dbReference type="Gene3D" id="3.10.350.10">
    <property type="entry name" value="LysM domain"/>
    <property type="match status" value="1"/>
</dbReference>
<gene>
    <name evidence="4" type="ORF">SAMN02745166_04278</name>
</gene>
<dbReference type="PANTHER" id="PTHR33734">
    <property type="entry name" value="LYSM DOMAIN-CONTAINING GPI-ANCHORED PROTEIN 2"/>
    <property type="match status" value="1"/>
</dbReference>
<accession>A0A1T4YUV9</accession>
<feature type="domain" description="LysM" evidence="3">
    <location>
        <begin position="121"/>
        <end position="164"/>
    </location>
</feature>
<feature type="region of interest" description="Disordered" evidence="1">
    <location>
        <begin position="46"/>
        <end position="130"/>
    </location>
</feature>
<feature type="signal peptide" evidence="2">
    <location>
        <begin position="1"/>
        <end position="19"/>
    </location>
</feature>
<dbReference type="CDD" id="cd00118">
    <property type="entry name" value="LysM"/>
    <property type="match status" value="1"/>
</dbReference>
<dbReference type="InterPro" id="IPR036779">
    <property type="entry name" value="LysM_dom_sf"/>
</dbReference>